<evidence type="ECO:0000313" key="4">
    <source>
        <dbReference type="Proteomes" id="UP000232875"/>
    </source>
</evidence>
<dbReference type="OrthoDB" id="2529379at2759"/>
<reference evidence="3 4" key="1">
    <citation type="submission" date="2017-10" db="EMBL/GenBank/DDBJ databases">
        <title>A novel species of cold-tolerant Malassezia isolated from bats.</title>
        <authorList>
            <person name="Lorch J.M."/>
            <person name="Palmer J.M."/>
            <person name="Vanderwolf K.J."/>
            <person name="Schmidt K.Z."/>
            <person name="Verant M.L."/>
            <person name="Weller T.J."/>
            <person name="Blehert D.S."/>
        </authorList>
    </citation>
    <scope>NUCLEOTIDE SEQUENCE [LARGE SCALE GENOMIC DNA]</scope>
    <source>
        <strain evidence="3 4">NWHC:44797-103</strain>
    </source>
</reference>
<feature type="compositionally biased region" description="Pro residues" evidence="2">
    <location>
        <begin position="8"/>
        <end position="18"/>
    </location>
</feature>
<evidence type="ECO:0000313" key="3">
    <source>
        <dbReference type="EMBL" id="PKI85319.1"/>
    </source>
</evidence>
<feature type="compositionally biased region" description="Polar residues" evidence="2">
    <location>
        <begin position="255"/>
        <end position="264"/>
    </location>
</feature>
<keyword evidence="4" id="KW-1185">Reference proteome</keyword>
<proteinExistence type="predicted"/>
<dbReference type="EMBL" id="KZ454988">
    <property type="protein sequence ID" value="PKI85319.1"/>
    <property type="molecule type" value="Genomic_DNA"/>
</dbReference>
<feature type="region of interest" description="Disordered" evidence="2">
    <location>
        <begin position="1"/>
        <end position="29"/>
    </location>
</feature>
<evidence type="ECO:0000256" key="2">
    <source>
        <dbReference type="SAM" id="MobiDB-lite"/>
    </source>
</evidence>
<feature type="region of interest" description="Disordered" evidence="2">
    <location>
        <begin position="207"/>
        <end position="269"/>
    </location>
</feature>
<accession>A0A2N1JFK1</accession>
<protein>
    <submittedName>
        <fullName evidence="3">Uncharacterized protein</fullName>
    </submittedName>
</protein>
<feature type="region of interest" description="Disordered" evidence="2">
    <location>
        <begin position="161"/>
        <end position="185"/>
    </location>
</feature>
<dbReference type="Proteomes" id="UP000232875">
    <property type="component" value="Unassembled WGS sequence"/>
</dbReference>
<feature type="compositionally biased region" description="Polar residues" evidence="2">
    <location>
        <begin position="167"/>
        <end position="185"/>
    </location>
</feature>
<evidence type="ECO:0000256" key="1">
    <source>
        <dbReference type="SAM" id="Coils"/>
    </source>
</evidence>
<sequence length="603" mass="65893">MSDAFPNPFDPPAAPAPAPVQAHSDTHAAAEDAELSRALHESLALQEEEQRAAESEEQALLETVLAASRKEAEQQRVYEQSSLEQERDILERSIQEAYREDRKREAERQRHALMEYEVIERSRMEHDERMRFRSPASISGSDASANTHAMESLLWLDPQARERSVSAGETSVAPTLSSTTPSDLHGMQSYTIQRAPLTRYEATMGSASYDDEASGSSATVSEEADGPDQLSELGGMPGGVAELPARGPTGDLPSEHSQGASPTVNPWDELTPGPTLDPIRHRPSTSASTRSIPYPSAYANGSPALCGVQFGVAPHIDSLALWLPDVDMPLFATPDLGATPSIPVPDEDVHLYFPDQIVLQPSSAPQPWFVMRAYSWKVLLQAMAWYGHTALLSEHPGRLHLELAFSIPTSTYRDQDQGPAPSYVALGMTLSGPHTSLISTPVLERHATSRNAVLSTVSLGAHSLALPTDLVTLAQTLFSAPQLSSAPALRELRQVIARQDERLDARRAELAHHARASSRDTPDSAERLDTMEWSFLNNQMSALLHPGAPPPNAPDETHARSRDHLRQRMKKTLGRWNATNVAPEADLASWITPYDLPKRPSVP</sequence>
<name>A0A2N1JFK1_9BASI</name>
<dbReference type="STRING" id="2020962.A0A2N1JFK1"/>
<dbReference type="AlphaFoldDB" id="A0A2N1JFK1"/>
<feature type="compositionally biased region" description="Basic and acidic residues" evidence="2">
    <location>
        <begin position="555"/>
        <end position="566"/>
    </location>
</feature>
<gene>
    <name evidence="3" type="ORF">MVES_001173</name>
</gene>
<feature type="coiled-coil region" evidence="1">
    <location>
        <begin position="43"/>
        <end position="100"/>
    </location>
</feature>
<organism evidence="3 4">
    <name type="scientific">Malassezia vespertilionis</name>
    <dbReference type="NCBI Taxonomy" id="2020962"/>
    <lineage>
        <taxon>Eukaryota</taxon>
        <taxon>Fungi</taxon>
        <taxon>Dikarya</taxon>
        <taxon>Basidiomycota</taxon>
        <taxon>Ustilaginomycotina</taxon>
        <taxon>Malasseziomycetes</taxon>
        <taxon>Malasseziales</taxon>
        <taxon>Malasseziaceae</taxon>
        <taxon>Malassezia</taxon>
    </lineage>
</organism>
<feature type="region of interest" description="Disordered" evidence="2">
    <location>
        <begin position="542"/>
        <end position="566"/>
    </location>
</feature>
<keyword evidence="1" id="KW-0175">Coiled coil</keyword>